<feature type="region of interest" description="Disordered" evidence="1">
    <location>
        <begin position="1"/>
        <end position="37"/>
    </location>
</feature>
<organism evidence="2 3">
    <name type="scientific">Clonorchis sinensis</name>
    <name type="common">Chinese liver fluke</name>
    <dbReference type="NCBI Taxonomy" id="79923"/>
    <lineage>
        <taxon>Eukaryota</taxon>
        <taxon>Metazoa</taxon>
        <taxon>Spiralia</taxon>
        <taxon>Lophotrochozoa</taxon>
        <taxon>Platyhelminthes</taxon>
        <taxon>Trematoda</taxon>
        <taxon>Digenea</taxon>
        <taxon>Opisthorchiida</taxon>
        <taxon>Opisthorchiata</taxon>
        <taxon>Opisthorchiidae</taxon>
        <taxon>Clonorchis</taxon>
    </lineage>
</organism>
<dbReference type="EMBL" id="DF143061">
    <property type="protein sequence ID" value="GAA50599.1"/>
    <property type="molecule type" value="Genomic_DNA"/>
</dbReference>
<accession>G7YCB5</accession>
<gene>
    <name evidence="2" type="ORF">CLF_104778</name>
</gene>
<sequence length="69" mass="8333">MNAPKCDESGNTLDEEFPQSIGGERPQKLPKRRRHQERLMKPLTHLNEWRRKRTKQHLEYRFNFTANSV</sequence>
<reference evidence="2" key="1">
    <citation type="journal article" date="2011" name="Genome Biol.">
        <title>The draft genome of the carcinogenic human liver fluke Clonorchis sinensis.</title>
        <authorList>
            <person name="Wang X."/>
            <person name="Chen W."/>
            <person name="Huang Y."/>
            <person name="Sun J."/>
            <person name="Men J."/>
            <person name="Liu H."/>
            <person name="Luo F."/>
            <person name="Guo L."/>
            <person name="Lv X."/>
            <person name="Deng C."/>
            <person name="Zhou C."/>
            <person name="Fan Y."/>
            <person name="Li X."/>
            <person name="Huang L."/>
            <person name="Hu Y."/>
            <person name="Liang C."/>
            <person name="Hu X."/>
            <person name="Xu J."/>
            <person name="Yu X."/>
        </authorList>
    </citation>
    <scope>NUCLEOTIDE SEQUENCE [LARGE SCALE GENOMIC DNA]</scope>
    <source>
        <strain evidence="2">Henan</strain>
    </source>
</reference>
<reference key="2">
    <citation type="submission" date="2011-10" db="EMBL/GenBank/DDBJ databases">
        <title>The genome and transcriptome sequence of Clonorchis sinensis provide insights into the carcinogenic liver fluke.</title>
        <authorList>
            <person name="Wang X."/>
            <person name="Huang Y."/>
            <person name="Chen W."/>
            <person name="Liu H."/>
            <person name="Guo L."/>
            <person name="Chen Y."/>
            <person name="Luo F."/>
            <person name="Zhou W."/>
            <person name="Sun J."/>
            <person name="Mao Q."/>
            <person name="Liang P."/>
            <person name="Zhou C."/>
            <person name="Tian Y."/>
            <person name="Men J."/>
            <person name="Lv X."/>
            <person name="Huang L."/>
            <person name="Zhou J."/>
            <person name="Hu Y."/>
            <person name="Li R."/>
            <person name="Zhang F."/>
            <person name="Lei H."/>
            <person name="Li X."/>
            <person name="Hu X."/>
            <person name="Liang C."/>
            <person name="Xu J."/>
            <person name="Wu Z."/>
            <person name="Yu X."/>
        </authorList>
    </citation>
    <scope>NUCLEOTIDE SEQUENCE</scope>
    <source>
        <strain>Henan</strain>
    </source>
</reference>
<evidence type="ECO:0000256" key="1">
    <source>
        <dbReference type="SAM" id="MobiDB-lite"/>
    </source>
</evidence>
<protein>
    <submittedName>
        <fullName evidence="2">Uncharacterized protein</fullName>
    </submittedName>
</protein>
<proteinExistence type="predicted"/>
<dbReference type="Proteomes" id="UP000008909">
    <property type="component" value="Unassembled WGS sequence"/>
</dbReference>
<evidence type="ECO:0000313" key="2">
    <source>
        <dbReference type="EMBL" id="GAA50599.1"/>
    </source>
</evidence>
<name>G7YCB5_CLOSI</name>
<keyword evidence="3" id="KW-1185">Reference proteome</keyword>
<evidence type="ECO:0000313" key="3">
    <source>
        <dbReference type="Proteomes" id="UP000008909"/>
    </source>
</evidence>
<dbReference type="AlphaFoldDB" id="G7YCB5"/>